<dbReference type="Gene3D" id="1.10.10.10">
    <property type="entry name" value="Winged helix-like DNA-binding domain superfamily/Winged helix DNA-binding domain"/>
    <property type="match status" value="1"/>
</dbReference>
<dbReference type="InterPro" id="IPR036390">
    <property type="entry name" value="WH_DNA-bd_sf"/>
</dbReference>
<dbReference type="EMBL" id="BAYM01000099">
    <property type="protein sequence ID" value="GAN37176.1"/>
    <property type="molecule type" value="Genomic_DNA"/>
</dbReference>
<dbReference type="SUPFAM" id="SSF46785">
    <property type="entry name" value="Winged helix' DNA-binding domain"/>
    <property type="match status" value="1"/>
</dbReference>
<gene>
    <name evidence="2" type="ORF">LC0644_1765</name>
</gene>
<dbReference type="GO" id="GO:0003700">
    <property type="term" value="F:DNA-binding transcription factor activity"/>
    <property type="evidence" value="ECO:0007669"/>
    <property type="project" value="InterPro"/>
</dbReference>
<protein>
    <submittedName>
        <fullName evidence="2">Transcriptional regulator</fullName>
    </submittedName>
</protein>
<dbReference type="SMART" id="SM00347">
    <property type="entry name" value="HTH_MARR"/>
    <property type="match status" value="1"/>
</dbReference>
<dbReference type="PANTHER" id="PTHR33164">
    <property type="entry name" value="TRANSCRIPTIONAL REGULATOR, MARR FAMILY"/>
    <property type="match status" value="1"/>
</dbReference>
<feature type="domain" description="HTH marR-type" evidence="1">
    <location>
        <begin position="1"/>
        <end position="161"/>
    </location>
</feature>
<dbReference type="Pfam" id="PF01047">
    <property type="entry name" value="MarR"/>
    <property type="match status" value="1"/>
</dbReference>
<dbReference type="AlphaFoldDB" id="A0A0C9PQA9"/>
<dbReference type="InterPro" id="IPR039422">
    <property type="entry name" value="MarR/SlyA-like"/>
</dbReference>
<dbReference type="PANTHER" id="PTHR33164:SF57">
    <property type="entry name" value="MARR-FAMILY TRANSCRIPTIONAL REGULATOR"/>
    <property type="match status" value="1"/>
</dbReference>
<evidence type="ECO:0000313" key="3">
    <source>
        <dbReference type="Proteomes" id="UP000032552"/>
    </source>
</evidence>
<dbReference type="InterPro" id="IPR000835">
    <property type="entry name" value="HTH_MarR-typ"/>
</dbReference>
<dbReference type="Proteomes" id="UP000032552">
    <property type="component" value="Unassembled WGS sequence"/>
</dbReference>
<name>A0A0C9PQA9_LACPA</name>
<dbReference type="PROSITE" id="PS50995">
    <property type="entry name" value="HTH_MARR_2"/>
    <property type="match status" value="1"/>
</dbReference>
<dbReference type="InterPro" id="IPR036388">
    <property type="entry name" value="WH-like_DNA-bd_sf"/>
</dbReference>
<dbReference type="RefSeq" id="WP_045625387.1">
    <property type="nucleotide sequence ID" value="NZ_BAYM01000099.1"/>
</dbReference>
<dbReference type="GO" id="GO:0006950">
    <property type="term" value="P:response to stress"/>
    <property type="evidence" value="ECO:0007669"/>
    <property type="project" value="TreeGrafter"/>
</dbReference>
<organism evidence="2 3">
    <name type="scientific">Lacticaseibacillus paracasei NRIC 0644</name>
    <dbReference type="NCBI Taxonomy" id="1435038"/>
    <lineage>
        <taxon>Bacteria</taxon>
        <taxon>Bacillati</taxon>
        <taxon>Bacillota</taxon>
        <taxon>Bacilli</taxon>
        <taxon>Lactobacillales</taxon>
        <taxon>Lactobacillaceae</taxon>
        <taxon>Lacticaseibacillus</taxon>
    </lineage>
</organism>
<sequence>MASDFTQLQQAIRLLNAHTRAADEQAWQVLFDRWLATLPSETRRQMQTVRFNHAQLTLLTTLDQSSRKQLRNQDLTAAVPFSQGLVSRYVARLVQLNLLTKLPLPDNRKAYIVALTPLGQQVAALHQQMHHHTNAQLASVLHTLDPQDVQTTIQVLTKLTAQPLHPKS</sequence>
<evidence type="ECO:0000313" key="2">
    <source>
        <dbReference type="EMBL" id="GAN37176.1"/>
    </source>
</evidence>
<accession>A0A0C9PQA9</accession>
<proteinExistence type="predicted"/>
<evidence type="ECO:0000259" key="1">
    <source>
        <dbReference type="PROSITE" id="PS50995"/>
    </source>
</evidence>
<comment type="caution">
    <text evidence="2">The sequence shown here is derived from an EMBL/GenBank/DDBJ whole genome shotgun (WGS) entry which is preliminary data.</text>
</comment>
<reference evidence="3" key="1">
    <citation type="submission" date="2014-05" db="EMBL/GenBank/DDBJ databases">
        <title>Whole genome sequencing of Lactobacillus casei NRIC0644.</title>
        <authorList>
            <person name="Atarashi H."/>
            <person name="Yoshida Y."/>
            <person name="Fujimura S."/>
            <person name="Tanaka N."/>
            <person name="Shiwa Y."/>
            <person name="Yoshikawa H."/>
            <person name="Okada S."/>
            <person name="Nakagawa J."/>
        </authorList>
    </citation>
    <scope>NUCLEOTIDE SEQUENCE [LARGE SCALE GENOMIC DNA]</scope>
    <source>
        <strain evidence="3">NRIC0644</strain>
    </source>
</reference>